<feature type="transmembrane region" description="Helical" evidence="1">
    <location>
        <begin position="100"/>
        <end position="125"/>
    </location>
</feature>
<accession>A0ABU1A4J5</accession>
<proteinExistence type="predicted"/>
<evidence type="ECO:0000256" key="1">
    <source>
        <dbReference type="SAM" id="Phobius"/>
    </source>
</evidence>
<feature type="transmembrane region" description="Helical" evidence="1">
    <location>
        <begin position="232"/>
        <end position="250"/>
    </location>
</feature>
<gene>
    <name evidence="2" type="ORF">RBU60_13305</name>
</gene>
<feature type="transmembrane region" description="Helical" evidence="1">
    <location>
        <begin position="170"/>
        <end position="192"/>
    </location>
</feature>
<feature type="transmembrane region" description="Helical" evidence="1">
    <location>
        <begin position="361"/>
        <end position="385"/>
    </location>
</feature>
<keyword evidence="1" id="KW-1133">Transmembrane helix</keyword>
<sequence length="422" mass="44536">MENAPVFTNDAIVFGILMLTLAGVFYTSSVKTGFWKSFYKVVPALLMCYLLPAIFNTLGIISAEESQLYFVASRYLLPASLVLMTLSIDLKAIFNLGPKALIMFFTGTIGIVIGGPLAILLISAVSPETVGGSGPDAIWRGLATLAGSWIGGGANQAAMLEIFKFNPEKYGGMVFVDIVVANLWMAVILMGISKTDKIDKWLKADSSAITTLKNKVQDYTAGISRNPSLADYMIMLGLALGAVGFAHWGADGISAGLSNNFEVFNDKSSALSSFTSTFFWMITISTLIGIILSFTKAKKYEGAGASKIGSIFIYILVATIGMKMDLLMIFENPGLIAIGLVWMTIHAGLLVGVAKLIKAPYFFLAVGSQANVGGAASAPVVAAAFHPSLATVGVLLAVMGYVVGTWAAYLCAVLMEVASAGV</sequence>
<protein>
    <submittedName>
        <fullName evidence="2">DUF819 family protein</fullName>
    </submittedName>
</protein>
<evidence type="ECO:0000313" key="3">
    <source>
        <dbReference type="Proteomes" id="UP001230915"/>
    </source>
</evidence>
<dbReference type="PANTHER" id="PTHR34289:SF8">
    <property type="entry name" value="DUF819 DOMAIN-CONTAINING PROTEIN"/>
    <property type="match status" value="1"/>
</dbReference>
<dbReference type="EMBL" id="JAVHUL010000051">
    <property type="protein sequence ID" value="MDQ7918550.1"/>
    <property type="molecule type" value="Genomic_DNA"/>
</dbReference>
<dbReference type="PANTHER" id="PTHR34289">
    <property type="entry name" value="PROTEIN, PUTATIVE (DUF819)-RELATED"/>
    <property type="match status" value="1"/>
</dbReference>
<feature type="transmembrane region" description="Helical" evidence="1">
    <location>
        <begin position="304"/>
        <end position="322"/>
    </location>
</feature>
<keyword evidence="1" id="KW-0812">Transmembrane</keyword>
<dbReference type="Proteomes" id="UP001230915">
    <property type="component" value="Unassembled WGS sequence"/>
</dbReference>
<feature type="transmembrane region" description="Helical" evidence="1">
    <location>
        <begin position="391"/>
        <end position="415"/>
    </location>
</feature>
<evidence type="ECO:0000313" key="2">
    <source>
        <dbReference type="EMBL" id="MDQ7918550.1"/>
    </source>
</evidence>
<organism evidence="2 3">
    <name type="scientific">Mesonia profundi</name>
    <dbReference type="NCBI Taxonomy" id="3070998"/>
    <lineage>
        <taxon>Bacteria</taxon>
        <taxon>Pseudomonadati</taxon>
        <taxon>Bacteroidota</taxon>
        <taxon>Flavobacteriia</taxon>
        <taxon>Flavobacteriales</taxon>
        <taxon>Flavobacteriaceae</taxon>
        <taxon>Mesonia</taxon>
    </lineage>
</organism>
<dbReference type="RefSeq" id="WP_308865545.1">
    <property type="nucleotide sequence ID" value="NZ_JAVHUL010000051.1"/>
</dbReference>
<keyword evidence="1" id="KW-0472">Membrane</keyword>
<feature type="transmembrane region" description="Helical" evidence="1">
    <location>
        <begin position="6"/>
        <end position="26"/>
    </location>
</feature>
<name>A0ABU1A4J5_9FLAO</name>
<feature type="transmembrane region" description="Helical" evidence="1">
    <location>
        <begin position="38"/>
        <end position="61"/>
    </location>
</feature>
<comment type="caution">
    <text evidence="2">The sequence shown here is derived from an EMBL/GenBank/DDBJ whole genome shotgun (WGS) entry which is preliminary data.</text>
</comment>
<reference evidence="2 3" key="1">
    <citation type="submission" date="2023-08" db="EMBL/GenBank/DDBJ databases">
        <title>Mesonia sp. MT50, isolated from deep-sea sediment of the Mariana Trench.</title>
        <authorList>
            <person name="Fu H."/>
        </authorList>
    </citation>
    <scope>NUCLEOTIDE SEQUENCE [LARGE SCALE GENOMIC DNA]</scope>
    <source>
        <strain evidence="2 3">MT50</strain>
    </source>
</reference>
<feature type="transmembrane region" description="Helical" evidence="1">
    <location>
        <begin position="67"/>
        <end position="88"/>
    </location>
</feature>
<dbReference type="InterPro" id="IPR008537">
    <property type="entry name" value="DUF819"/>
</dbReference>
<dbReference type="Pfam" id="PF05684">
    <property type="entry name" value="DUF819"/>
    <property type="match status" value="1"/>
</dbReference>
<feature type="transmembrane region" description="Helical" evidence="1">
    <location>
        <begin position="334"/>
        <end position="354"/>
    </location>
</feature>
<keyword evidence="3" id="KW-1185">Reference proteome</keyword>
<feature type="transmembrane region" description="Helical" evidence="1">
    <location>
        <begin position="270"/>
        <end position="292"/>
    </location>
</feature>